<dbReference type="EMBL" id="CP046996">
    <property type="protein sequence ID" value="QHA00559.1"/>
    <property type="molecule type" value="Genomic_DNA"/>
</dbReference>
<dbReference type="InterPro" id="IPR014229">
    <property type="entry name" value="Spore_YtfJ"/>
</dbReference>
<dbReference type="AlphaFoldDB" id="A0A857DJB7"/>
<organism evidence="1 2">
    <name type="scientific">Dehalobacter restrictus</name>
    <dbReference type="NCBI Taxonomy" id="55583"/>
    <lineage>
        <taxon>Bacteria</taxon>
        <taxon>Bacillati</taxon>
        <taxon>Bacillota</taxon>
        <taxon>Clostridia</taxon>
        <taxon>Eubacteriales</taxon>
        <taxon>Desulfitobacteriaceae</taxon>
        <taxon>Dehalobacter</taxon>
    </lineage>
</organism>
<evidence type="ECO:0000313" key="1">
    <source>
        <dbReference type="EMBL" id="QHA00559.1"/>
    </source>
</evidence>
<sequence>MSDSFNIGENITNIFEKLESFLKTKTVVGEPMQVGEIILVPFIDFTFGLGTSGGSGIEQKNNQGLGGGACSGGRISPTAVLVIRGDQVELLPIEKSGGLEKLIDMVPEIVNKVKDQKCSEE</sequence>
<proteinExistence type="predicted"/>
<dbReference type="RefSeq" id="WP_019225409.1">
    <property type="nucleotide sequence ID" value="NZ_CP046996.1"/>
</dbReference>
<dbReference type="Pfam" id="PF09579">
    <property type="entry name" value="Spore_YtfJ"/>
    <property type="match status" value="1"/>
</dbReference>
<dbReference type="PANTHER" id="PTHR39162:SF1">
    <property type="entry name" value="SPORULATION PROTEIN YTFJ"/>
    <property type="match status" value="1"/>
</dbReference>
<evidence type="ECO:0000313" key="2">
    <source>
        <dbReference type="Proteomes" id="UP000430508"/>
    </source>
</evidence>
<dbReference type="PANTHER" id="PTHR39162">
    <property type="entry name" value="GLL3345 PROTEIN"/>
    <property type="match status" value="1"/>
</dbReference>
<dbReference type="Proteomes" id="UP000430508">
    <property type="component" value="Chromosome"/>
</dbReference>
<accession>A0A857DJB7</accession>
<protein>
    <submittedName>
        <fullName evidence="1">Sporulation protein</fullName>
    </submittedName>
</protein>
<dbReference type="PIRSF" id="PIRSF021377">
    <property type="entry name" value="YtfJ"/>
    <property type="match status" value="1"/>
</dbReference>
<reference evidence="1 2" key="1">
    <citation type="submission" date="2019-12" db="EMBL/GenBank/DDBJ databases">
        <title>Sequence classification of anaerobic respiratory reductive dehalogenases: First we see many, then we see few.</title>
        <authorList>
            <person name="Molenda O."/>
            <person name="Puentes Jacome L.A."/>
            <person name="Cao X."/>
            <person name="Nesbo C.L."/>
            <person name="Tang S."/>
            <person name="Morson N."/>
            <person name="Patron J."/>
            <person name="Lomheim L."/>
            <person name="Wishart D.S."/>
            <person name="Edwards E.A."/>
        </authorList>
    </citation>
    <scope>NUCLEOTIDE SEQUENCE [LARGE SCALE GENOMIC DNA]</scope>
    <source>
        <strain evidence="1 2">12DCA</strain>
    </source>
</reference>
<gene>
    <name evidence="1" type="ORF">GQ588_07910</name>
</gene>
<name>A0A857DJB7_9FIRM</name>